<comment type="caution">
    <text evidence="12">The sequence shown here is derived from an EMBL/GenBank/DDBJ whole genome shotgun (WGS) entry which is preliminary data.</text>
</comment>
<feature type="non-terminal residue" evidence="12">
    <location>
        <position position="1"/>
    </location>
</feature>
<dbReference type="GO" id="GO:0003755">
    <property type="term" value="F:peptidyl-prolyl cis-trans isomerase activity"/>
    <property type="evidence" value="ECO:0007669"/>
    <property type="project" value="UniProtKB-UniRule"/>
</dbReference>
<comment type="function">
    <text evidence="2 9">PPIases accelerate the folding of proteins. It catalyzes the cis-trans isomerization of proline imidic peptide bonds in oligopeptides.</text>
</comment>
<evidence type="ECO:0000259" key="11">
    <source>
        <dbReference type="PROSITE" id="PS50102"/>
    </source>
</evidence>
<evidence type="ECO:0000313" key="13">
    <source>
        <dbReference type="Proteomes" id="UP001233999"/>
    </source>
</evidence>
<accession>A0AAD7ZH84</accession>
<reference evidence="12" key="1">
    <citation type="journal article" date="2023" name="IScience">
        <title>Live-bearing cockroach genome reveals convergent evolutionary mechanisms linked to viviparity in insects and beyond.</title>
        <authorList>
            <person name="Fouks B."/>
            <person name="Harrison M.C."/>
            <person name="Mikhailova A.A."/>
            <person name="Marchal E."/>
            <person name="English S."/>
            <person name="Carruthers M."/>
            <person name="Jennings E.C."/>
            <person name="Chiamaka E.L."/>
            <person name="Frigard R.A."/>
            <person name="Pippel M."/>
            <person name="Attardo G.M."/>
            <person name="Benoit J.B."/>
            <person name="Bornberg-Bauer E."/>
            <person name="Tobe S.S."/>
        </authorList>
    </citation>
    <scope>NUCLEOTIDE SEQUENCE</scope>
    <source>
        <strain evidence="12">Stay&amp;Tobe</strain>
    </source>
</reference>
<dbReference type="SUPFAM" id="SSF54928">
    <property type="entry name" value="RNA-binding domain, RBD"/>
    <property type="match status" value="1"/>
</dbReference>
<dbReference type="GO" id="GO:0005634">
    <property type="term" value="C:nucleus"/>
    <property type="evidence" value="ECO:0007669"/>
    <property type="project" value="UniProtKB-SubCell"/>
</dbReference>
<dbReference type="PANTHER" id="PTHR45843">
    <property type="entry name" value="PEPTIDYL-PROLYL CIS-TRANS ISOMERASE-LIKE 4"/>
    <property type="match status" value="1"/>
</dbReference>
<evidence type="ECO:0000256" key="8">
    <source>
        <dbReference type="PROSITE-ProRule" id="PRU00176"/>
    </source>
</evidence>
<dbReference type="InterPro" id="IPR035542">
    <property type="entry name" value="CRIP"/>
</dbReference>
<dbReference type="AlphaFoldDB" id="A0AAD7ZH84"/>
<evidence type="ECO:0000256" key="6">
    <source>
        <dbReference type="ARBA" id="ARBA00023235"/>
    </source>
</evidence>
<proteinExistence type="inferred from homology"/>
<organism evidence="12 13">
    <name type="scientific">Diploptera punctata</name>
    <name type="common">Pacific beetle cockroach</name>
    <dbReference type="NCBI Taxonomy" id="6984"/>
    <lineage>
        <taxon>Eukaryota</taxon>
        <taxon>Metazoa</taxon>
        <taxon>Ecdysozoa</taxon>
        <taxon>Arthropoda</taxon>
        <taxon>Hexapoda</taxon>
        <taxon>Insecta</taxon>
        <taxon>Pterygota</taxon>
        <taxon>Neoptera</taxon>
        <taxon>Polyneoptera</taxon>
        <taxon>Dictyoptera</taxon>
        <taxon>Blattodea</taxon>
        <taxon>Blaberoidea</taxon>
        <taxon>Blaberidae</taxon>
        <taxon>Diplopterinae</taxon>
        <taxon>Diploptera</taxon>
    </lineage>
</organism>
<gene>
    <name evidence="12" type="ORF">L9F63_024362</name>
</gene>
<sequence length="361" mass="42286">MCVMFTTDVRLPSILQTDLDETLGLRGVMKITHTVILEDPFDDPEGLQVPDRSPEPTREMIMNARIAPDEELDETKGMSAAEIEEQEKAREARAQAAVLEIVGDIPGAEMAPPENVLFVCKLNPVTNDEDLEIIFSRFGKIKSCEIIKDKRTGASLQYAFIEYEDRKACEDAYFKMDNVLIDDRRIHVDFSQSVSTLRRKGKGRGVEHKPKGQMHERPAGHNSYSNENRKESDRHNRRGRETESQRRDRKNDRDRHSSRERDRDGRHRHSSRERDIDGRHRHSSRERDREGRSRYRSRHGSEDRRHRDSRSRHESDEARKYKEKQTSRRDSEEPRRNTDREEDQNKMKKEGKSSIPEEGKK</sequence>
<comment type="similarity">
    <text evidence="9">Belongs to the cyclophilin-type PPIase family. PPIL4 subfamily.</text>
</comment>
<dbReference type="Gene3D" id="3.30.70.330">
    <property type="match status" value="1"/>
</dbReference>
<feature type="compositionally biased region" description="Basic and acidic residues" evidence="10">
    <location>
        <begin position="204"/>
        <end position="219"/>
    </location>
</feature>
<dbReference type="GO" id="GO:0003723">
    <property type="term" value="F:RNA binding"/>
    <property type="evidence" value="ECO:0007669"/>
    <property type="project" value="UniProtKB-UniRule"/>
</dbReference>
<evidence type="ECO:0000256" key="7">
    <source>
        <dbReference type="ARBA" id="ARBA00023242"/>
    </source>
</evidence>
<evidence type="ECO:0000256" key="9">
    <source>
        <dbReference type="RuleBase" id="RU365081"/>
    </source>
</evidence>
<dbReference type="PANTHER" id="PTHR45843:SF1">
    <property type="entry name" value="PEPTIDYL-PROLYL CIS-TRANS ISOMERASE-LIKE 4"/>
    <property type="match status" value="1"/>
</dbReference>
<dbReference type="EMBL" id="JASPKZ010008323">
    <property type="protein sequence ID" value="KAJ9580461.1"/>
    <property type="molecule type" value="Genomic_DNA"/>
</dbReference>
<evidence type="ECO:0000256" key="4">
    <source>
        <dbReference type="ARBA" id="ARBA00022884"/>
    </source>
</evidence>
<feature type="compositionally biased region" description="Basic and acidic residues" evidence="10">
    <location>
        <begin position="285"/>
        <end position="361"/>
    </location>
</feature>
<comment type="catalytic activity">
    <reaction evidence="1 9">
        <text>[protein]-peptidylproline (omega=180) = [protein]-peptidylproline (omega=0)</text>
        <dbReference type="Rhea" id="RHEA:16237"/>
        <dbReference type="Rhea" id="RHEA-COMP:10747"/>
        <dbReference type="Rhea" id="RHEA-COMP:10748"/>
        <dbReference type="ChEBI" id="CHEBI:83833"/>
        <dbReference type="ChEBI" id="CHEBI:83834"/>
        <dbReference type="EC" id="5.2.1.8"/>
    </reaction>
</comment>
<dbReference type="SMART" id="SM00360">
    <property type="entry name" value="RRM"/>
    <property type="match status" value="1"/>
</dbReference>
<dbReference type="InterPro" id="IPR012677">
    <property type="entry name" value="Nucleotide-bd_a/b_plait_sf"/>
</dbReference>
<reference evidence="12" key="2">
    <citation type="submission" date="2023-05" db="EMBL/GenBank/DDBJ databases">
        <authorList>
            <person name="Fouks B."/>
        </authorList>
    </citation>
    <scope>NUCLEOTIDE SEQUENCE</scope>
    <source>
        <strain evidence="12">Stay&amp;Tobe</strain>
        <tissue evidence="12">Testes</tissue>
    </source>
</reference>
<dbReference type="Proteomes" id="UP001233999">
    <property type="component" value="Unassembled WGS sequence"/>
</dbReference>
<evidence type="ECO:0000256" key="1">
    <source>
        <dbReference type="ARBA" id="ARBA00000971"/>
    </source>
</evidence>
<feature type="region of interest" description="Disordered" evidence="10">
    <location>
        <begin position="194"/>
        <end position="361"/>
    </location>
</feature>
<dbReference type="FunFam" id="3.30.70.330:FF:000287">
    <property type="entry name" value="Peptidyl-prolyl cis-trans isomerase"/>
    <property type="match status" value="1"/>
</dbReference>
<keyword evidence="13" id="KW-1185">Reference proteome</keyword>
<comment type="subcellular location">
    <subcellularLocation>
        <location evidence="3 9">Nucleus</location>
    </subcellularLocation>
</comment>
<protein>
    <recommendedName>
        <fullName evidence="9">Peptidyl-prolyl cis-trans isomerase</fullName>
        <shortName evidence="9">PPIase</shortName>
        <ecNumber evidence="9">5.2.1.8</ecNumber>
    </recommendedName>
</protein>
<dbReference type="EC" id="5.2.1.8" evidence="9"/>
<dbReference type="PROSITE" id="PS50102">
    <property type="entry name" value="RRM"/>
    <property type="match status" value="1"/>
</dbReference>
<evidence type="ECO:0000313" key="12">
    <source>
        <dbReference type="EMBL" id="KAJ9580461.1"/>
    </source>
</evidence>
<keyword evidence="4 8" id="KW-0694">RNA-binding</keyword>
<evidence type="ECO:0000256" key="3">
    <source>
        <dbReference type="ARBA" id="ARBA00004123"/>
    </source>
</evidence>
<dbReference type="CDD" id="cd12235">
    <property type="entry name" value="RRM_PPIL4"/>
    <property type="match status" value="1"/>
</dbReference>
<dbReference type="InterPro" id="IPR000504">
    <property type="entry name" value="RRM_dom"/>
</dbReference>
<evidence type="ECO:0000256" key="10">
    <source>
        <dbReference type="SAM" id="MobiDB-lite"/>
    </source>
</evidence>
<keyword evidence="5 9" id="KW-0697">Rotamase</keyword>
<feature type="domain" description="RRM" evidence="11">
    <location>
        <begin position="115"/>
        <end position="193"/>
    </location>
</feature>
<dbReference type="Pfam" id="PF00076">
    <property type="entry name" value="RRM_1"/>
    <property type="match status" value="1"/>
</dbReference>
<keyword evidence="7 9" id="KW-0539">Nucleus</keyword>
<keyword evidence="6 9" id="KW-0413">Isomerase</keyword>
<feature type="compositionally biased region" description="Basic and acidic residues" evidence="10">
    <location>
        <begin position="227"/>
        <end position="265"/>
    </location>
</feature>
<dbReference type="InterPro" id="IPR035979">
    <property type="entry name" value="RBD_domain_sf"/>
</dbReference>
<evidence type="ECO:0000256" key="5">
    <source>
        <dbReference type="ARBA" id="ARBA00023110"/>
    </source>
</evidence>
<evidence type="ECO:0000256" key="2">
    <source>
        <dbReference type="ARBA" id="ARBA00002388"/>
    </source>
</evidence>
<name>A0AAD7ZH84_DIPPU</name>